<protein>
    <submittedName>
        <fullName evidence="2">Uncharacterized protein</fullName>
    </submittedName>
</protein>
<feature type="region of interest" description="Disordered" evidence="1">
    <location>
        <begin position="134"/>
        <end position="307"/>
    </location>
</feature>
<dbReference type="Proteomes" id="UP001383192">
    <property type="component" value="Unassembled WGS sequence"/>
</dbReference>
<feature type="compositionally biased region" description="Polar residues" evidence="1">
    <location>
        <begin position="177"/>
        <end position="187"/>
    </location>
</feature>
<feature type="compositionally biased region" description="Acidic residues" evidence="1">
    <location>
        <begin position="237"/>
        <end position="257"/>
    </location>
</feature>
<evidence type="ECO:0000256" key="1">
    <source>
        <dbReference type="SAM" id="MobiDB-lite"/>
    </source>
</evidence>
<keyword evidence="3" id="KW-1185">Reference proteome</keyword>
<evidence type="ECO:0000313" key="3">
    <source>
        <dbReference type="Proteomes" id="UP001383192"/>
    </source>
</evidence>
<organism evidence="2 3">
    <name type="scientific">Paramarasmius palmivorus</name>
    <dbReference type="NCBI Taxonomy" id="297713"/>
    <lineage>
        <taxon>Eukaryota</taxon>
        <taxon>Fungi</taxon>
        <taxon>Dikarya</taxon>
        <taxon>Basidiomycota</taxon>
        <taxon>Agaricomycotina</taxon>
        <taxon>Agaricomycetes</taxon>
        <taxon>Agaricomycetidae</taxon>
        <taxon>Agaricales</taxon>
        <taxon>Marasmiineae</taxon>
        <taxon>Marasmiaceae</taxon>
        <taxon>Paramarasmius</taxon>
    </lineage>
</organism>
<feature type="compositionally biased region" description="Basic and acidic residues" evidence="1">
    <location>
        <begin position="203"/>
        <end position="216"/>
    </location>
</feature>
<reference evidence="2 3" key="1">
    <citation type="submission" date="2024-01" db="EMBL/GenBank/DDBJ databases">
        <title>A draft genome for a cacao thread blight-causing isolate of Paramarasmius palmivorus.</title>
        <authorList>
            <person name="Baruah I.K."/>
            <person name="Bukari Y."/>
            <person name="Amoako-Attah I."/>
            <person name="Meinhardt L.W."/>
            <person name="Bailey B.A."/>
            <person name="Cohen S.P."/>
        </authorList>
    </citation>
    <scope>NUCLEOTIDE SEQUENCE [LARGE SCALE GENOMIC DNA]</scope>
    <source>
        <strain evidence="2 3">GH-12</strain>
    </source>
</reference>
<dbReference type="EMBL" id="JAYKXP010000030">
    <property type="protein sequence ID" value="KAK7042987.1"/>
    <property type="molecule type" value="Genomic_DNA"/>
</dbReference>
<sequence length="307" mass="33730">MTLPGHEEGNLNFVAIRNGWTRNFTLSPSQVNKMDYATLESVLELQTIKVRYSLRIFVEEPAGSGTFVKVRPWKEDGSLQSILLKAFFEARMKEGVITTIDVRDGKPPLDSVGVKEGFSPEKAKEWLRSHGIGGAANGHAVDGIPADDVSEGKQETSDSLKPPPTNANGAGLFGFFRSTSGSATSTAPVTPTEEEVPKTPPPEPEKKEEDILRERGWQPILRRLTTKKSRKIKEEADIQAEGDGEEIEIPDGEEENERPEKSAKWSKSRFLNSPKKGKKDKEKLKGAEVVAMVSDAVPPPTTPPKDD</sequence>
<evidence type="ECO:0000313" key="2">
    <source>
        <dbReference type="EMBL" id="KAK7042987.1"/>
    </source>
</evidence>
<accession>A0AAW0CW00</accession>
<comment type="caution">
    <text evidence="2">The sequence shown here is derived from an EMBL/GenBank/DDBJ whole genome shotgun (WGS) entry which is preliminary data.</text>
</comment>
<gene>
    <name evidence="2" type="ORF">VNI00_008725</name>
</gene>
<proteinExistence type="predicted"/>
<dbReference type="AlphaFoldDB" id="A0AAW0CW00"/>
<feature type="compositionally biased region" description="Pro residues" evidence="1">
    <location>
        <begin position="297"/>
        <end position="307"/>
    </location>
</feature>
<name>A0AAW0CW00_9AGAR</name>